<dbReference type="AlphaFoldDB" id="A0AAD7DDQ6"/>
<evidence type="ECO:0000313" key="3">
    <source>
        <dbReference type="Proteomes" id="UP001221757"/>
    </source>
</evidence>
<evidence type="ECO:0000259" key="1">
    <source>
        <dbReference type="Pfam" id="PF24764"/>
    </source>
</evidence>
<protein>
    <recommendedName>
        <fullName evidence="1">Integrase core domain-containing protein</fullName>
    </recommendedName>
</protein>
<dbReference type="InterPro" id="IPR058913">
    <property type="entry name" value="Integrase_dom_put"/>
</dbReference>
<dbReference type="Proteomes" id="UP001221757">
    <property type="component" value="Unassembled WGS sequence"/>
</dbReference>
<evidence type="ECO:0000313" key="2">
    <source>
        <dbReference type="EMBL" id="KAJ7689263.1"/>
    </source>
</evidence>
<dbReference type="PANTHER" id="PTHR46791:SF5">
    <property type="entry name" value="CLR5 DOMAIN-CONTAINING PROTEIN-RELATED"/>
    <property type="match status" value="1"/>
</dbReference>
<keyword evidence="3" id="KW-1185">Reference proteome</keyword>
<accession>A0AAD7DDQ6</accession>
<reference evidence="2" key="1">
    <citation type="submission" date="2023-03" db="EMBL/GenBank/DDBJ databases">
        <title>Massive genome expansion in bonnet fungi (Mycena s.s.) driven by repeated elements and novel gene families across ecological guilds.</title>
        <authorList>
            <consortium name="Lawrence Berkeley National Laboratory"/>
            <person name="Harder C.B."/>
            <person name="Miyauchi S."/>
            <person name="Viragh M."/>
            <person name="Kuo A."/>
            <person name="Thoen E."/>
            <person name="Andreopoulos B."/>
            <person name="Lu D."/>
            <person name="Skrede I."/>
            <person name="Drula E."/>
            <person name="Henrissat B."/>
            <person name="Morin E."/>
            <person name="Kohler A."/>
            <person name="Barry K."/>
            <person name="LaButti K."/>
            <person name="Morin E."/>
            <person name="Salamov A."/>
            <person name="Lipzen A."/>
            <person name="Mereny Z."/>
            <person name="Hegedus B."/>
            <person name="Baldrian P."/>
            <person name="Stursova M."/>
            <person name="Weitz H."/>
            <person name="Taylor A."/>
            <person name="Grigoriev I.V."/>
            <person name="Nagy L.G."/>
            <person name="Martin F."/>
            <person name="Kauserud H."/>
        </authorList>
    </citation>
    <scope>NUCLEOTIDE SEQUENCE</scope>
    <source>
        <strain evidence="2">CBHHK067</strain>
    </source>
</reference>
<feature type="domain" description="Integrase core" evidence="1">
    <location>
        <begin position="1"/>
        <end position="107"/>
    </location>
</feature>
<sequence length="220" mass="25405">MEEARGVERGSYIWGRSVHNTCIERLWYDVTHGFGHKWKKFFMDLEVHHGLNPSVLAHIWLLHHLFLDSINQDAQEWAAAWNSHHLQIRGERGRSPRDMFMFSMLQDGPRGLQYSGEPIDEPLKDVSTYGIDWDVTDDPALMTHLLKQNPQDWSERNPFAPGLDTLSHVPCDPPNCPFTTEQIAILDVEVAAEVDVNSRSMHVRRLIWTKAMAACNQFYV</sequence>
<dbReference type="Pfam" id="PF24764">
    <property type="entry name" value="rva_4"/>
    <property type="match status" value="1"/>
</dbReference>
<gene>
    <name evidence="2" type="ORF">B0H17DRAFT_937528</name>
</gene>
<dbReference type="PANTHER" id="PTHR46791">
    <property type="entry name" value="EXPRESSED PROTEIN"/>
    <property type="match status" value="1"/>
</dbReference>
<organism evidence="2 3">
    <name type="scientific">Mycena rosella</name>
    <name type="common">Pink bonnet</name>
    <name type="synonym">Agaricus rosellus</name>
    <dbReference type="NCBI Taxonomy" id="1033263"/>
    <lineage>
        <taxon>Eukaryota</taxon>
        <taxon>Fungi</taxon>
        <taxon>Dikarya</taxon>
        <taxon>Basidiomycota</taxon>
        <taxon>Agaricomycotina</taxon>
        <taxon>Agaricomycetes</taxon>
        <taxon>Agaricomycetidae</taxon>
        <taxon>Agaricales</taxon>
        <taxon>Marasmiineae</taxon>
        <taxon>Mycenaceae</taxon>
        <taxon>Mycena</taxon>
    </lineage>
</organism>
<comment type="caution">
    <text evidence="2">The sequence shown here is derived from an EMBL/GenBank/DDBJ whole genome shotgun (WGS) entry which is preliminary data.</text>
</comment>
<dbReference type="EMBL" id="JARKIE010000073">
    <property type="protein sequence ID" value="KAJ7689263.1"/>
    <property type="molecule type" value="Genomic_DNA"/>
</dbReference>
<proteinExistence type="predicted"/>
<name>A0AAD7DDQ6_MYCRO</name>